<gene>
    <name evidence="4" type="ORF">KC571_00425</name>
</gene>
<dbReference type="PROSITE" id="PS51462">
    <property type="entry name" value="NUDIX"/>
    <property type="match status" value="1"/>
</dbReference>
<name>A0A955RPT3_UNCKA</name>
<comment type="caution">
    <text evidence="4">The sequence shown here is derived from an EMBL/GenBank/DDBJ whole genome shotgun (WGS) entry which is preliminary data.</text>
</comment>
<dbReference type="InterPro" id="IPR015797">
    <property type="entry name" value="NUDIX_hydrolase-like_dom_sf"/>
</dbReference>
<dbReference type="PROSITE" id="PS00893">
    <property type="entry name" value="NUDIX_BOX"/>
    <property type="match status" value="1"/>
</dbReference>
<protein>
    <submittedName>
        <fullName evidence="4">NUDIX domain-containing protein</fullName>
    </submittedName>
</protein>
<evidence type="ECO:0000313" key="5">
    <source>
        <dbReference type="Proteomes" id="UP000701698"/>
    </source>
</evidence>
<reference evidence="4" key="2">
    <citation type="journal article" date="2021" name="Microbiome">
        <title>Successional dynamics and alternative stable states in a saline activated sludge microbial community over 9 years.</title>
        <authorList>
            <person name="Wang Y."/>
            <person name="Ye J."/>
            <person name="Ju F."/>
            <person name="Liu L."/>
            <person name="Boyd J.A."/>
            <person name="Deng Y."/>
            <person name="Parks D.H."/>
            <person name="Jiang X."/>
            <person name="Yin X."/>
            <person name="Woodcroft B.J."/>
            <person name="Tyson G.W."/>
            <person name="Hugenholtz P."/>
            <person name="Polz M.F."/>
            <person name="Zhang T."/>
        </authorList>
    </citation>
    <scope>NUCLEOTIDE SEQUENCE</scope>
    <source>
        <strain evidence="4">HKST-UBA01</strain>
    </source>
</reference>
<dbReference type="GO" id="GO:0016787">
    <property type="term" value="F:hydrolase activity"/>
    <property type="evidence" value="ECO:0007669"/>
    <property type="project" value="UniProtKB-KW"/>
</dbReference>
<dbReference type="AlphaFoldDB" id="A0A955RPT3"/>
<evidence type="ECO:0000259" key="3">
    <source>
        <dbReference type="PROSITE" id="PS51462"/>
    </source>
</evidence>
<evidence type="ECO:0000313" key="4">
    <source>
        <dbReference type="EMBL" id="MCA9389848.1"/>
    </source>
</evidence>
<dbReference type="SUPFAM" id="SSF55811">
    <property type="entry name" value="Nudix"/>
    <property type="match status" value="1"/>
</dbReference>
<dbReference type="InterPro" id="IPR020084">
    <property type="entry name" value="NUDIX_hydrolase_CS"/>
</dbReference>
<organism evidence="4 5">
    <name type="scientific">candidate division WWE3 bacterium</name>
    <dbReference type="NCBI Taxonomy" id="2053526"/>
    <lineage>
        <taxon>Bacteria</taxon>
        <taxon>Katanobacteria</taxon>
    </lineage>
</organism>
<sequence length="142" mass="16074">MNIDSEGASLILIDGNHALMMLRDNKEGLNYANHWCLNGGAVEPNETPKEAAIRELYEETNYHAREPIYFMTEVYALPNGKVIKAHRFFEIYDNQQELTCLEGQKLSFIPFDELLTLTTVPGHAESAQRAITLAQFILSKNS</sequence>
<accession>A0A955RPT3</accession>
<dbReference type="PANTHER" id="PTHR43046">
    <property type="entry name" value="GDP-MANNOSE MANNOSYL HYDROLASE"/>
    <property type="match status" value="1"/>
</dbReference>
<reference evidence="4" key="1">
    <citation type="submission" date="2020-04" db="EMBL/GenBank/DDBJ databases">
        <authorList>
            <person name="Zhang T."/>
        </authorList>
    </citation>
    <scope>NUCLEOTIDE SEQUENCE</scope>
    <source>
        <strain evidence="4">HKST-UBA01</strain>
    </source>
</reference>
<dbReference type="PANTHER" id="PTHR43046:SF2">
    <property type="entry name" value="8-OXO-DGTP DIPHOSPHATASE-RELATED"/>
    <property type="match status" value="1"/>
</dbReference>
<dbReference type="Proteomes" id="UP000701698">
    <property type="component" value="Unassembled WGS sequence"/>
</dbReference>
<dbReference type="EMBL" id="JAGQKX010000006">
    <property type="protein sequence ID" value="MCA9389848.1"/>
    <property type="molecule type" value="Genomic_DNA"/>
</dbReference>
<dbReference type="Gene3D" id="3.90.79.10">
    <property type="entry name" value="Nucleoside Triphosphate Pyrophosphohydrolase"/>
    <property type="match status" value="1"/>
</dbReference>
<proteinExistence type="predicted"/>
<keyword evidence="2" id="KW-0378">Hydrolase</keyword>
<evidence type="ECO:0000256" key="2">
    <source>
        <dbReference type="ARBA" id="ARBA00022801"/>
    </source>
</evidence>
<dbReference type="InterPro" id="IPR000086">
    <property type="entry name" value="NUDIX_hydrolase_dom"/>
</dbReference>
<dbReference type="Pfam" id="PF00293">
    <property type="entry name" value="NUDIX"/>
    <property type="match status" value="1"/>
</dbReference>
<feature type="domain" description="Nudix hydrolase" evidence="3">
    <location>
        <begin position="3"/>
        <end position="135"/>
    </location>
</feature>
<evidence type="ECO:0000256" key="1">
    <source>
        <dbReference type="ARBA" id="ARBA00001946"/>
    </source>
</evidence>
<comment type="cofactor">
    <cofactor evidence="1">
        <name>Mg(2+)</name>
        <dbReference type="ChEBI" id="CHEBI:18420"/>
    </cofactor>
</comment>